<dbReference type="InterPro" id="IPR010281">
    <property type="entry name" value="DUF885"/>
</dbReference>
<protein>
    <submittedName>
        <fullName evidence="2">DUF885 family protein</fullName>
    </submittedName>
</protein>
<gene>
    <name evidence="2" type="ORF">ORQ98_23110</name>
</gene>
<dbReference type="PANTHER" id="PTHR33361">
    <property type="entry name" value="GLR0591 PROTEIN"/>
    <property type="match status" value="1"/>
</dbReference>
<comment type="caution">
    <text evidence="2">The sequence shown here is derived from an EMBL/GenBank/DDBJ whole genome shotgun (WGS) entry which is preliminary data.</text>
</comment>
<dbReference type="PANTHER" id="PTHR33361:SF2">
    <property type="entry name" value="DUF885 DOMAIN-CONTAINING PROTEIN"/>
    <property type="match status" value="1"/>
</dbReference>
<organism evidence="2 3">
    <name type="scientific">Spartinivicinus poritis</name>
    <dbReference type="NCBI Taxonomy" id="2994640"/>
    <lineage>
        <taxon>Bacteria</taxon>
        <taxon>Pseudomonadati</taxon>
        <taxon>Pseudomonadota</taxon>
        <taxon>Gammaproteobacteria</taxon>
        <taxon>Oceanospirillales</taxon>
        <taxon>Zooshikellaceae</taxon>
        <taxon>Spartinivicinus</taxon>
    </lineage>
</organism>
<keyword evidence="3" id="KW-1185">Reference proteome</keyword>
<dbReference type="EMBL" id="JAPMOU010000044">
    <property type="protein sequence ID" value="MDE1464856.1"/>
    <property type="molecule type" value="Genomic_DNA"/>
</dbReference>
<reference evidence="2 3" key="1">
    <citation type="submission" date="2022-11" db="EMBL/GenBank/DDBJ databases">
        <title>Spartinivicinus poritis sp. nov., isolated from scleractinian coral Porites lutea.</title>
        <authorList>
            <person name="Zhang G."/>
            <person name="Cai L."/>
            <person name="Wei Q."/>
        </authorList>
    </citation>
    <scope>NUCLEOTIDE SEQUENCE [LARGE SCALE GENOMIC DNA]</scope>
    <source>
        <strain evidence="2 3">A2-2</strain>
    </source>
</reference>
<evidence type="ECO:0000313" key="2">
    <source>
        <dbReference type="EMBL" id="MDE1464856.1"/>
    </source>
</evidence>
<keyword evidence="1" id="KW-0175">Coiled coil</keyword>
<name>A0ABT5UER0_9GAMM</name>
<proteinExistence type="predicted"/>
<evidence type="ECO:0000313" key="3">
    <source>
        <dbReference type="Proteomes" id="UP001528823"/>
    </source>
</evidence>
<evidence type="ECO:0000256" key="1">
    <source>
        <dbReference type="SAM" id="Coils"/>
    </source>
</evidence>
<dbReference type="Pfam" id="PF05960">
    <property type="entry name" value="DUF885"/>
    <property type="match status" value="1"/>
</dbReference>
<accession>A0ABT5UER0</accession>
<dbReference type="RefSeq" id="WP_274691164.1">
    <property type="nucleotide sequence ID" value="NZ_JAPMOU010000044.1"/>
</dbReference>
<feature type="coiled-coil region" evidence="1">
    <location>
        <begin position="183"/>
        <end position="210"/>
    </location>
</feature>
<sequence>MEQYQIFETDLINFLASDPNGSLALGIAKNLNDLPDPSLESCSARAKQAQDLINQISQLKQTTTDFELLTDLRLSELHLNKIVHRYQRQFNDRLEVAQHPTAGGDISEGIFTLFIDDPRPAGDRLENISSRIANIPTFLHSMLGRLDTPVKRWQAIDLETVAVLPTLFKAITDWASEQKFNGLNELKKHIAQADTALNQYQRQLNQLSTTEHFALSIDDAQQVVRNHGIELSFSELKTLAADFLHSTQQQIGELTQTLTKKYQLAADTSPEALQQFLNKHYQVELIDNKLHSIIDIYKQENKKIIDFINQHNLFPIFADQQMLIEQTPKFLEPVIPAGAMRSPLPLREGTRTSLIHLTLREDLIDEHNKLGIPVMMIHEGIPGHHLQLATSATHNSKIRRILFAPEQAEGWTTMLEDYMLDMGYMGDLTDEARFIAKREICRIGARVAIDLFFLTGDKQYLDVGIPLQTKTDDPFRLAGELLQVVTGFTSGRVQAELNWYSSERGYPMCYLVGNQLVWQLKQDFIKKQQSSLSGKTLDRAFHQAFLSTGNMPVSIMREVFAHQQLI</sequence>
<dbReference type="Proteomes" id="UP001528823">
    <property type="component" value="Unassembled WGS sequence"/>
</dbReference>